<dbReference type="Pfam" id="PF00307">
    <property type="entry name" value="CH"/>
    <property type="match status" value="1"/>
</dbReference>
<evidence type="ECO:0000313" key="3">
    <source>
        <dbReference type="Proteomes" id="UP000222542"/>
    </source>
</evidence>
<organism evidence="2 3">
    <name type="scientific">Capsicum annuum</name>
    <name type="common">Capsicum pepper</name>
    <dbReference type="NCBI Taxonomy" id="4072"/>
    <lineage>
        <taxon>Eukaryota</taxon>
        <taxon>Viridiplantae</taxon>
        <taxon>Streptophyta</taxon>
        <taxon>Embryophyta</taxon>
        <taxon>Tracheophyta</taxon>
        <taxon>Spermatophyta</taxon>
        <taxon>Magnoliopsida</taxon>
        <taxon>eudicotyledons</taxon>
        <taxon>Gunneridae</taxon>
        <taxon>Pentapetalae</taxon>
        <taxon>asterids</taxon>
        <taxon>lamiids</taxon>
        <taxon>Solanales</taxon>
        <taxon>Solanaceae</taxon>
        <taxon>Solanoideae</taxon>
        <taxon>Capsiceae</taxon>
        <taxon>Capsicum</taxon>
    </lineage>
</organism>
<reference evidence="2 3" key="1">
    <citation type="journal article" date="2014" name="Nat. Genet.">
        <title>Genome sequence of the hot pepper provides insights into the evolution of pungency in Capsicum species.</title>
        <authorList>
            <person name="Kim S."/>
            <person name="Park M."/>
            <person name="Yeom S.I."/>
            <person name="Kim Y.M."/>
            <person name="Lee J.M."/>
            <person name="Lee H.A."/>
            <person name="Seo E."/>
            <person name="Choi J."/>
            <person name="Cheong K."/>
            <person name="Kim K.T."/>
            <person name="Jung K."/>
            <person name="Lee G.W."/>
            <person name="Oh S.K."/>
            <person name="Bae C."/>
            <person name="Kim S.B."/>
            <person name="Lee H.Y."/>
            <person name="Kim S.Y."/>
            <person name="Kim M.S."/>
            <person name="Kang B.C."/>
            <person name="Jo Y.D."/>
            <person name="Yang H.B."/>
            <person name="Jeong H.J."/>
            <person name="Kang W.H."/>
            <person name="Kwon J.K."/>
            <person name="Shin C."/>
            <person name="Lim J.Y."/>
            <person name="Park J.H."/>
            <person name="Huh J.H."/>
            <person name="Kim J.S."/>
            <person name="Kim B.D."/>
            <person name="Cohen O."/>
            <person name="Paran I."/>
            <person name="Suh M.C."/>
            <person name="Lee S.B."/>
            <person name="Kim Y.K."/>
            <person name="Shin Y."/>
            <person name="Noh S.J."/>
            <person name="Park J."/>
            <person name="Seo Y.S."/>
            <person name="Kwon S.Y."/>
            <person name="Kim H.A."/>
            <person name="Park J.M."/>
            <person name="Kim H.J."/>
            <person name="Choi S.B."/>
            <person name="Bosland P.W."/>
            <person name="Reeves G."/>
            <person name="Jo S.H."/>
            <person name="Lee B.W."/>
            <person name="Cho H.T."/>
            <person name="Choi H.S."/>
            <person name="Lee M.S."/>
            <person name="Yu Y."/>
            <person name="Do Choi Y."/>
            <person name="Park B.S."/>
            <person name="van Deynze A."/>
            <person name="Ashrafi H."/>
            <person name="Hill T."/>
            <person name="Kim W.T."/>
            <person name="Pai H.S."/>
            <person name="Ahn H.K."/>
            <person name="Yeam I."/>
            <person name="Giovannoni J.J."/>
            <person name="Rose J.K."/>
            <person name="Sorensen I."/>
            <person name="Lee S.J."/>
            <person name="Kim R.W."/>
            <person name="Choi I.Y."/>
            <person name="Choi B.S."/>
            <person name="Lim J.S."/>
            <person name="Lee Y.H."/>
            <person name="Choi D."/>
        </authorList>
    </citation>
    <scope>NUCLEOTIDE SEQUENCE [LARGE SCALE GENOMIC DNA]</scope>
    <source>
        <strain evidence="3">cv. CM334</strain>
    </source>
</reference>
<dbReference type="Gene3D" id="1.10.418.10">
    <property type="entry name" value="Calponin-like domain"/>
    <property type="match status" value="1"/>
</dbReference>
<dbReference type="InterPro" id="IPR036872">
    <property type="entry name" value="CH_dom_sf"/>
</dbReference>
<proteinExistence type="predicted"/>
<dbReference type="OMA" id="HWLECFI"/>
<sequence>MENQTIGRGHEYNLAWKKAEKAALRRYQATHWLECFIGPLVISSQPFEREFVSCLRSVFVLCNLINKVQPGSVPKVVEIHTPSQSTMWDSQPLPAYQYFENIQNFLVAAEELKLPAFEGSIFERDNIEAGSSTKVVDCILELKAYHEWKQMTGGVGCYKPLRMDLSSKSRVLMVVKVPKKLIK</sequence>
<reference evidence="2 3" key="2">
    <citation type="journal article" date="2017" name="Genome Biol.">
        <title>New reference genome sequences of hot pepper reveal the massive evolution of plant disease-resistance genes by retroduplication.</title>
        <authorList>
            <person name="Kim S."/>
            <person name="Park J."/>
            <person name="Yeom S.I."/>
            <person name="Kim Y.M."/>
            <person name="Seo E."/>
            <person name="Kim K.T."/>
            <person name="Kim M.S."/>
            <person name="Lee J.M."/>
            <person name="Cheong K."/>
            <person name="Shin H.S."/>
            <person name="Kim S.B."/>
            <person name="Han K."/>
            <person name="Lee J."/>
            <person name="Park M."/>
            <person name="Lee H.A."/>
            <person name="Lee H.Y."/>
            <person name="Lee Y."/>
            <person name="Oh S."/>
            <person name="Lee J.H."/>
            <person name="Choi E."/>
            <person name="Choi E."/>
            <person name="Lee S.E."/>
            <person name="Jeon J."/>
            <person name="Kim H."/>
            <person name="Choi G."/>
            <person name="Song H."/>
            <person name="Lee J."/>
            <person name="Lee S.C."/>
            <person name="Kwon J.K."/>
            <person name="Lee H.Y."/>
            <person name="Koo N."/>
            <person name="Hong Y."/>
            <person name="Kim R.W."/>
            <person name="Kang W.H."/>
            <person name="Huh J.H."/>
            <person name="Kang B.C."/>
            <person name="Yang T.J."/>
            <person name="Lee Y.H."/>
            <person name="Bennetzen J.L."/>
            <person name="Choi D."/>
        </authorList>
    </citation>
    <scope>NUCLEOTIDE SEQUENCE [LARGE SCALE GENOMIC DNA]</scope>
    <source>
        <strain evidence="3">cv. CM334</strain>
    </source>
</reference>
<evidence type="ECO:0000313" key="2">
    <source>
        <dbReference type="EMBL" id="PHT57553.1"/>
    </source>
</evidence>
<dbReference type="InterPro" id="IPR001715">
    <property type="entry name" value="CH_dom"/>
</dbReference>
<dbReference type="AlphaFoldDB" id="A0A2G2XJ67"/>
<keyword evidence="3" id="KW-1185">Reference proteome</keyword>
<dbReference type="SUPFAM" id="SSF47576">
    <property type="entry name" value="Calponin-homology domain, CH-domain"/>
    <property type="match status" value="1"/>
</dbReference>
<evidence type="ECO:0000259" key="1">
    <source>
        <dbReference type="PROSITE" id="PS50021"/>
    </source>
</evidence>
<dbReference type="FunFam" id="1.10.418.10:FF:000073">
    <property type="entry name" value="Kinesin-like protein KIN-14L"/>
    <property type="match status" value="1"/>
</dbReference>
<dbReference type="GO" id="GO:0015630">
    <property type="term" value="C:microtubule cytoskeleton"/>
    <property type="evidence" value="ECO:0000318"/>
    <property type="project" value="GO_Central"/>
</dbReference>
<dbReference type="EMBL" id="AYRZ02002032">
    <property type="protein sequence ID" value="PHT57553.1"/>
    <property type="molecule type" value="Genomic_DNA"/>
</dbReference>
<dbReference type="Proteomes" id="UP000222542">
    <property type="component" value="Unassembled WGS sequence"/>
</dbReference>
<accession>A0A2G2XJ67</accession>
<name>A0A2G2XJ67_CAPAN</name>
<dbReference type="PROSITE" id="PS50021">
    <property type="entry name" value="CH"/>
    <property type="match status" value="1"/>
</dbReference>
<comment type="caution">
    <text evidence="2">The sequence shown here is derived from an EMBL/GenBank/DDBJ whole genome shotgun (WGS) entry which is preliminary data.</text>
</comment>
<dbReference type="Gramene" id="PHT57553">
    <property type="protein sequence ID" value="PHT57553"/>
    <property type="gene ID" value="T459_35476"/>
</dbReference>
<gene>
    <name evidence="2" type="ORF">T459_35476</name>
</gene>
<dbReference type="STRING" id="4072.A0A2G2XJ67"/>
<feature type="domain" description="Calponin-homology (CH)" evidence="1">
    <location>
        <begin position="23"/>
        <end position="147"/>
    </location>
</feature>
<dbReference type="GO" id="GO:0008017">
    <property type="term" value="F:microtubule binding"/>
    <property type="evidence" value="ECO:0000318"/>
    <property type="project" value="GO_Central"/>
</dbReference>
<protein>
    <recommendedName>
        <fullName evidence="1">Calponin-homology (CH) domain-containing protein</fullName>
    </recommendedName>
</protein>
<dbReference type="GO" id="GO:0007017">
    <property type="term" value="P:microtubule-based process"/>
    <property type="evidence" value="ECO:0000318"/>
    <property type="project" value="GO_Central"/>
</dbReference>